<dbReference type="GO" id="GO:0006457">
    <property type="term" value="P:protein folding"/>
    <property type="evidence" value="ECO:0007669"/>
    <property type="project" value="TreeGrafter"/>
</dbReference>
<dbReference type="PROSITE" id="PS51352">
    <property type="entry name" value="THIOREDOXIN_2"/>
    <property type="match status" value="4"/>
</dbReference>
<dbReference type="GO" id="GO:0005788">
    <property type="term" value="C:endoplasmic reticulum lumen"/>
    <property type="evidence" value="ECO:0007669"/>
    <property type="project" value="UniProtKB-SubCell"/>
</dbReference>
<sequence length="769" mass="88070">MKRYFYPFLFSILFILIRSDEPTIENGIYVLTDNNFDSFLEEHPTVLVEFYAPWCGHCKQLAPEYEKAAEELGDSVPLAKVDATVEKILAERFEINGYPTLKFWQKDHEPIDYDGDRDPQGIVKWLKEKTDPDYKPPPEEVIALTEQTFDDFLGSNALTLVEFYAPWCGHCKKLAPEYEKAAIRLKAHGIPLAKVDATIEKKLAELYDVKGFPTLKIFRNARRFDYDGPRDADGIVNYMIEQSKPAAKFLNHSSTDKFISNNDVTIVGFFDSESGPLYDAFVDAAERTRADFSCYYVTDPSVIKEFKVKAGTITIFYPKLFVSKYEKGTKDFPKPTTTTEELLTFYRENATPLVGHMTRVNSATRYSRRPLVAVYYNVDFSLAYRDGTQYWRNKVVDIAHKVAVYYNVDFSLAYRDGTQYWRNKVVDIAHKYKGKFYFAVADEEEFAKELEAVGLGTSGLEQNVIIFGIDGKKYPMDSDKYDEDLEENLVTFLKDFVKGKVQPHLKSQPIPKADKGPVFTLVGNNFEAIVNDESKDVLIEAYAPWCGHCKAFEQPYKQFATKLTKQEPNLIFTKIDATENDLPEKYKVEGFPTIFFAPAGKKDDPIKYTGNRDSNDLLKFLKDNAVRRKVQPHLKSQQIPKADKGPVFTLVGNNFEAIVNDESKDVLIEAYAPWCGHCKAFEQPYKQFATKLTKQEPNLIFTKIDATENDLPEKYKVEGFPTIFFAPAGKKDDPIKYTGNRDSNDLLKFLKENAVKSFQSEKEKEKDEL</sequence>
<keyword evidence="5 12" id="KW-0732">Signal</keyword>
<dbReference type="GO" id="GO:0003756">
    <property type="term" value="F:protein disulfide isomerase activity"/>
    <property type="evidence" value="ECO:0007669"/>
    <property type="project" value="UniProtKB-EC"/>
</dbReference>
<evidence type="ECO:0000256" key="12">
    <source>
        <dbReference type="SAM" id="SignalP"/>
    </source>
</evidence>
<keyword evidence="10" id="KW-0676">Redox-active center</keyword>
<evidence type="ECO:0000256" key="3">
    <source>
        <dbReference type="ARBA" id="ARBA00006347"/>
    </source>
</evidence>
<evidence type="ECO:0000256" key="4">
    <source>
        <dbReference type="ARBA" id="ARBA00012723"/>
    </source>
</evidence>
<keyword evidence="9" id="KW-0413">Isomerase</keyword>
<comment type="subcellular location">
    <subcellularLocation>
        <location evidence="2">Endoplasmic reticulum lumen</location>
    </subcellularLocation>
</comment>
<feature type="domain" description="Thioredoxin" evidence="13">
    <location>
        <begin position="10"/>
        <end position="128"/>
    </location>
</feature>
<dbReference type="FunFam" id="3.40.30.10:FF:000017">
    <property type="entry name" value="Protein disulfide-isomerase A4"/>
    <property type="match status" value="2"/>
</dbReference>
<dbReference type="PANTHER" id="PTHR18929">
    <property type="entry name" value="PROTEIN DISULFIDE ISOMERASE"/>
    <property type="match status" value="1"/>
</dbReference>
<dbReference type="Pfam" id="PF00085">
    <property type="entry name" value="Thioredoxin"/>
    <property type="match status" value="4"/>
</dbReference>
<evidence type="ECO:0000256" key="2">
    <source>
        <dbReference type="ARBA" id="ARBA00004319"/>
    </source>
</evidence>
<feature type="domain" description="Thioredoxin" evidence="13">
    <location>
        <begin position="510"/>
        <end position="626"/>
    </location>
</feature>
<comment type="catalytic activity">
    <reaction evidence="1">
        <text>Catalyzes the rearrangement of -S-S- bonds in proteins.</text>
        <dbReference type="EC" id="5.3.4.1"/>
    </reaction>
</comment>
<evidence type="ECO:0000256" key="9">
    <source>
        <dbReference type="ARBA" id="ARBA00023235"/>
    </source>
</evidence>
<evidence type="ECO:0000256" key="1">
    <source>
        <dbReference type="ARBA" id="ARBA00001182"/>
    </source>
</evidence>
<dbReference type="InterPro" id="IPR017937">
    <property type="entry name" value="Thioredoxin_CS"/>
</dbReference>
<evidence type="ECO:0000256" key="10">
    <source>
        <dbReference type="ARBA" id="ARBA00023284"/>
    </source>
</evidence>
<protein>
    <recommendedName>
        <fullName evidence="4">protein disulfide-isomerase</fullName>
        <ecNumber evidence="4">5.3.4.1</ecNumber>
    </recommendedName>
</protein>
<dbReference type="Proteomes" id="UP000887563">
    <property type="component" value="Unplaced"/>
</dbReference>
<keyword evidence="6" id="KW-0677">Repeat</keyword>
<evidence type="ECO:0000256" key="8">
    <source>
        <dbReference type="ARBA" id="ARBA00023157"/>
    </source>
</evidence>
<feature type="signal peptide" evidence="12">
    <location>
        <begin position="1"/>
        <end position="19"/>
    </location>
</feature>
<evidence type="ECO:0000256" key="11">
    <source>
        <dbReference type="RuleBase" id="RU004208"/>
    </source>
</evidence>
<name>A0A914NDA5_MELIC</name>
<organism evidence="14 15">
    <name type="scientific">Meloidogyne incognita</name>
    <name type="common">Southern root-knot nematode worm</name>
    <name type="synonym">Oxyuris incognita</name>
    <dbReference type="NCBI Taxonomy" id="6306"/>
    <lineage>
        <taxon>Eukaryota</taxon>
        <taxon>Metazoa</taxon>
        <taxon>Ecdysozoa</taxon>
        <taxon>Nematoda</taxon>
        <taxon>Chromadorea</taxon>
        <taxon>Rhabditida</taxon>
        <taxon>Tylenchina</taxon>
        <taxon>Tylenchomorpha</taxon>
        <taxon>Tylenchoidea</taxon>
        <taxon>Meloidogynidae</taxon>
        <taxon>Meloidogyninae</taxon>
        <taxon>Meloidogyne</taxon>
        <taxon>Meloidogyne incognita group</taxon>
    </lineage>
</organism>
<dbReference type="PRINTS" id="PR00421">
    <property type="entry name" value="THIOREDOXIN"/>
</dbReference>
<proteinExistence type="inferred from homology"/>
<feature type="domain" description="Thioredoxin" evidence="13">
    <location>
        <begin position="130"/>
        <end position="244"/>
    </location>
</feature>
<dbReference type="EC" id="5.3.4.1" evidence="4"/>
<evidence type="ECO:0000256" key="7">
    <source>
        <dbReference type="ARBA" id="ARBA00022824"/>
    </source>
</evidence>
<dbReference type="InterPro" id="IPR013766">
    <property type="entry name" value="Thioredoxin_domain"/>
</dbReference>
<dbReference type="GO" id="GO:0009986">
    <property type="term" value="C:cell surface"/>
    <property type="evidence" value="ECO:0007669"/>
    <property type="project" value="TreeGrafter"/>
</dbReference>
<dbReference type="Pfam" id="PF13848">
    <property type="entry name" value="Thioredoxin_6"/>
    <property type="match status" value="1"/>
</dbReference>
<keyword evidence="14" id="KW-1185">Reference proteome</keyword>
<dbReference type="PANTHER" id="PTHR18929:SF210">
    <property type="entry name" value="PROTEIN DISULFIDE-ISOMERASE A4"/>
    <property type="match status" value="1"/>
</dbReference>
<dbReference type="WBParaSite" id="Minc3s04196g35718">
    <property type="protein sequence ID" value="Minc3s04196g35718"/>
    <property type="gene ID" value="Minc3s04196g35718"/>
</dbReference>
<reference evidence="15" key="1">
    <citation type="submission" date="2022-11" db="UniProtKB">
        <authorList>
            <consortium name="WormBaseParasite"/>
        </authorList>
    </citation>
    <scope>IDENTIFICATION</scope>
</reference>
<dbReference type="GO" id="GO:0034976">
    <property type="term" value="P:response to endoplasmic reticulum stress"/>
    <property type="evidence" value="ECO:0007669"/>
    <property type="project" value="TreeGrafter"/>
</dbReference>
<evidence type="ECO:0000256" key="5">
    <source>
        <dbReference type="ARBA" id="ARBA00022729"/>
    </source>
</evidence>
<dbReference type="InterPro" id="IPR036249">
    <property type="entry name" value="Thioredoxin-like_sf"/>
</dbReference>
<dbReference type="SUPFAM" id="SSF52833">
    <property type="entry name" value="Thioredoxin-like"/>
    <property type="match status" value="5"/>
</dbReference>
<comment type="similarity">
    <text evidence="3 11">Belongs to the protein disulfide isomerase family.</text>
</comment>
<evidence type="ECO:0000256" key="6">
    <source>
        <dbReference type="ARBA" id="ARBA00022737"/>
    </source>
</evidence>
<keyword evidence="7" id="KW-0256">Endoplasmic reticulum</keyword>
<dbReference type="CDD" id="cd02995">
    <property type="entry name" value="PDI_a_PDI_a'_C"/>
    <property type="match status" value="2"/>
</dbReference>
<evidence type="ECO:0000313" key="14">
    <source>
        <dbReference type="Proteomes" id="UP000887563"/>
    </source>
</evidence>
<evidence type="ECO:0000313" key="15">
    <source>
        <dbReference type="WBParaSite" id="Minc3s04196g35718"/>
    </source>
</evidence>
<dbReference type="AlphaFoldDB" id="A0A914NDA5"/>
<dbReference type="CDD" id="cd02961">
    <property type="entry name" value="PDI_a_family"/>
    <property type="match status" value="2"/>
</dbReference>
<feature type="chain" id="PRO_5037892739" description="protein disulfide-isomerase" evidence="12">
    <location>
        <begin position="20"/>
        <end position="769"/>
    </location>
</feature>
<dbReference type="PROSITE" id="PS00194">
    <property type="entry name" value="THIOREDOXIN_1"/>
    <property type="match status" value="2"/>
</dbReference>
<dbReference type="InterPro" id="IPR005788">
    <property type="entry name" value="PDI_thioredoxin-like_dom"/>
</dbReference>
<keyword evidence="8" id="KW-1015">Disulfide bond</keyword>
<evidence type="ECO:0000259" key="13">
    <source>
        <dbReference type="PROSITE" id="PS51352"/>
    </source>
</evidence>
<feature type="domain" description="Thioredoxin" evidence="13">
    <location>
        <begin position="639"/>
        <end position="755"/>
    </location>
</feature>
<accession>A0A914NDA5</accession>
<dbReference type="NCBIfam" id="TIGR01126">
    <property type="entry name" value="pdi_dom"/>
    <property type="match status" value="2"/>
</dbReference>
<dbReference type="Gene3D" id="3.40.30.10">
    <property type="entry name" value="Glutaredoxin"/>
    <property type="match status" value="7"/>
</dbReference>